<keyword evidence="3 5" id="KW-0687">Ribonucleoprotein</keyword>
<evidence type="ECO:0000256" key="4">
    <source>
        <dbReference type="ARBA" id="ARBA00035178"/>
    </source>
</evidence>
<dbReference type="PANTHER" id="PTHR35534:SF1">
    <property type="entry name" value="LARGE RIBOSOMAL SUBUNIT PROTEIN BL32"/>
    <property type="match status" value="1"/>
</dbReference>
<accession>A0A1H3DL33</accession>
<dbReference type="SUPFAM" id="SSF57829">
    <property type="entry name" value="Zn-binding ribosomal proteins"/>
    <property type="match status" value="1"/>
</dbReference>
<evidence type="ECO:0000256" key="5">
    <source>
        <dbReference type="HAMAP-Rule" id="MF_00340"/>
    </source>
</evidence>
<proteinExistence type="inferred from homology"/>
<dbReference type="AlphaFoldDB" id="A0A1H3DL33"/>
<dbReference type="GO" id="GO:0015934">
    <property type="term" value="C:large ribosomal subunit"/>
    <property type="evidence" value="ECO:0007669"/>
    <property type="project" value="InterPro"/>
</dbReference>
<sequence>MAIPKRKVSHAKTAKRYAQWIKSLKGPELTICPHCSEVVMTYRACPECGYYRGRSVGKLAKKEEE</sequence>
<dbReference type="NCBIfam" id="TIGR01031">
    <property type="entry name" value="rpmF_bact"/>
    <property type="match status" value="1"/>
</dbReference>
<evidence type="ECO:0000256" key="1">
    <source>
        <dbReference type="ARBA" id="ARBA00008560"/>
    </source>
</evidence>
<evidence type="ECO:0000313" key="6">
    <source>
        <dbReference type="EMBL" id="SDX67136.1"/>
    </source>
</evidence>
<dbReference type="GO" id="GO:0006412">
    <property type="term" value="P:translation"/>
    <property type="evidence" value="ECO:0007669"/>
    <property type="project" value="UniProtKB-UniRule"/>
</dbReference>
<dbReference type="InterPro" id="IPR044957">
    <property type="entry name" value="Ribosomal_bL32_bact"/>
</dbReference>
<evidence type="ECO:0000313" key="7">
    <source>
        <dbReference type="Proteomes" id="UP000199266"/>
    </source>
</evidence>
<keyword evidence="7" id="KW-1185">Reference proteome</keyword>
<dbReference type="RefSeq" id="WP_040348110.1">
    <property type="nucleotide sequence ID" value="NZ_FNPD01000001.1"/>
</dbReference>
<dbReference type="Pfam" id="PF01783">
    <property type="entry name" value="Ribosomal_L32p"/>
    <property type="match status" value="1"/>
</dbReference>
<dbReference type="Proteomes" id="UP000199266">
    <property type="component" value="Unassembled WGS sequence"/>
</dbReference>
<dbReference type="EMBL" id="FNPD01000001">
    <property type="protein sequence ID" value="SDX67136.1"/>
    <property type="molecule type" value="Genomic_DNA"/>
</dbReference>
<dbReference type="InterPro" id="IPR011332">
    <property type="entry name" value="Ribosomal_zn-bd"/>
</dbReference>
<dbReference type="HAMAP" id="MF_00340">
    <property type="entry name" value="Ribosomal_bL32"/>
    <property type="match status" value="1"/>
</dbReference>
<protein>
    <recommendedName>
        <fullName evidence="4 5">Large ribosomal subunit protein bL32</fullName>
    </recommendedName>
</protein>
<dbReference type="InterPro" id="IPR002677">
    <property type="entry name" value="Ribosomal_bL32"/>
</dbReference>
<evidence type="ECO:0000256" key="2">
    <source>
        <dbReference type="ARBA" id="ARBA00022980"/>
    </source>
</evidence>
<gene>
    <name evidence="5" type="primary">rpmF</name>
    <name evidence="6" type="ORF">SAMN03080603_00204</name>
</gene>
<dbReference type="GO" id="GO:0003735">
    <property type="term" value="F:structural constituent of ribosome"/>
    <property type="evidence" value="ECO:0007669"/>
    <property type="project" value="InterPro"/>
</dbReference>
<organism evidence="6 7">
    <name type="scientific">Acetomicrobium thermoterrenum DSM 13490</name>
    <dbReference type="NCBI Taxonomy" id="1120987"/>
    <lineage>
        <taxon>Bacteria</taxon>
        <taxon>Thermotogati</taxon>
        <taxon>Synergistota</taxon>
        <taxon>Synergistia</taxon>
        <taxon>Synergistales</taxon>
        <taxon>Acetomicrobiaceae</taxon>
        <taxon>Acetomicrobium</taxon>
    </lineage>
</organism>
<keyword evidence="2 5" id="KW-0689">Ribosomal protein</keyword>
<reference evidence="7" key="1">
    <citation type="submission" date="2016-10" db="EMBL/GenBank/DDBJ databases">
        <authorList>
            <person name="Varghese N."/>
            <person name="Submissions S."/>
        </authorList>
    </citation>
    <scope>NUCLEOTIDE SEQUENCE [LARGE SCALE GENOMIC DNA]</scope>
    <source>
        <strain evidence="7">DSM 13490</strain>
    </source>
</reference>
<dbReference type="PANTHER" id="PTHR35534">
    <property type="entry name" value="50S RIBOSOMAL PROTEIN L32"/>
    <property type="match status" value="1"/>
</dbReference>
<evidence type="ECO:0000256" key="3">
    <source>
        <dbReference type="ARBA" id="ARBA00023274"/>
    </source>
</evidence>
<name>A0A1H3DL33_9BACT</name>
<comment type="similarity">
    <text evidence="1 5">Belongs to the bacterial ribosomal protein bL32 family.</text>
</comment>